<organism evidence="1 2">
    <name type="scientific">Mycolicibacter heraklionensis</name>
    <dbReference type="NCBI Taxonomy" id="512402"/>
    <lineage>
        <taxon>Bacteria</taxon>
        <taxon>Bacillati</taxon>
        <taxon>Actinomycetota</taxon>
        <taxon>Actinomycetes</taxon>
        <taxon>Mycobacteriales</taxon>
        <taxon>Mycobacteriaceae</taxon>
        <taxon>Mycolicibacter</taxon>
    </lineage>
</organism>
<reference evidence="1 2" key="1">
    <citation type="submission" date="2016-06" db="EMBL/GenBank/DDBJ databases">
        <authorList>
            <person name="Sutton G."/>
            <person name="Brinkac L."/>
            <person name="Sanka R."/>
            <person name="Adams M."/>
            <person name="Lau E."/>
            <person name="Garcia-Basteiro A."/>
            <person name="Lopez-Varela E."/>
            <person name="Palencia S."/>
        </authorList>
    </citation>
    <scope>NUCLEOTIDE SEQUENCE [LARGE SCALE GENOMIC DNA]</scope>
    <source>
        <strain evidence="1 2">1211594.5</strain>
    </source>
</reference>
<dbReference type="EMBL" id="LZME01000095">
    <property type="protein sequence ID" value="OBK84260.1"/>
    <property type="molecule type" value="Genomic_DNA"/>
</dbReference>
<gene>
    <name evidence="1" type="ORF">A5649_05220</name>
</gene>
<dbReference type="SUPFAM" id="SSF48264">
    <property type="entry name" value="Cytochrome P450"/>
    <property type="match status" value="1"/>
</dbReference>
<dbReference type="InterPro" id="IPR036396">
    <property type="entry name" value="Cyt_P450_sf"/>
</dbReference>
<evidence type="ECO:0008006" key="3">
    <source>
        <dbReference type="Google" id="ProtNLM"/>
    </source>
</evidence>
<dbReference type="GO" id="GO:0016705">
    <property type="term" value="F:oxidoreductase activity, acting on paired donors, with incorporation or reduction of molecular oxygen"/>
    <property type="evidence" value="ECO:0007669"/>
    <property type="project" value="InterPro"/>
</dbReference>
<name>A0AA91EU29_9MYCO</name>
<sequence length="100" mass="10989">MTNAVAVTIAPDVYYDPGDLGLNADPYPMFTRLRAEAPLYYNEVHDFYAVSRFADVNQALIDHQTFSSARGVVLEIDAAIFSSSSAVRGWDTMPALLRTG</sequence>
<protein>
    <recommendedName>
        <fullName evidence="3">Cytochrome P450</fullName>
    </recommendedName>
</protein>
<dbReference type="Proteomes" id="UP000093712">
    <property type="component" value="Unassembled WGS sequence"/>
</dbReference>
<comment type="caution">
    <text evidence="1">The sequence shown here is derived from an EMBL/GenBank/DDBJ whole genome shotgun (WGS) entry which is preliminary data.</text>
</comment>
<evidence type="ECO:0000313" key="2">
    <source>
        <dbReference type="Proteomes" id="UP000093712"/>
    </source>
</evidence>
<dbReference type="AlphaFoldDB" id="A0AA91EU29"/>
<dbReference type="Gene3D" id="1.10.630.10">
    <property type="entry name" value="Cytochrome P450"/>
    <property type="match status" value="1"/>
</dbReference>
<accession>A0AA91EU29</accession>
<dbReference type="GO" id="GO:0004497">
    <property type="term" value="F:monooxygenase activity"/>
    <property type="evidence" value="ECO:0007669"/>
    <property type="project" value="InterPro"/>
</dbReference>
<proteinExistence type="predicted"/>
<dbReference type="GO" id="GO:0005506">
    <property type="term" value="F:iron ion binding"/>
    <property type="evidence" value="ECO:0007669"/>
    <property type="project" value="InterPro"/>
</dbReference>
<dbReference type="GO" id="GO:0020037">
    <property type="term" value="F:heme binding"/>
    <property type="evidence" value="ECO:0007669"/>
    <property type="project" value="InterPro"/>
</dbReference>
<evidence type="ECO:0000313" key="1">
    <source>
        <dbReference type="EMBL" id="OBK84260.1"/>
    </source>
</evidence>